<dbReference type="SUPFAM" id="SSF81891">
    <property type="entry name" value="Poly A polymerase C-terminal region-like"/>
    <property type="match status" value="1"/>
</dbReference>
<dbReference type="PANTHER" id="PTHR47788:SF1">
    <property type="entry name" value="A-ADDING TRNA NUCLEOTIDYLTRANSFERASE"/>
    <property type="match status" value="1"/>
</dbReference>
<keyword evidence="6" id="KW-0548">Nucleotidyltransferase</keyword>
<dbReference type="Pfam" id="PF12627">
    <property type="entry name" value="PolyA_pol_RNAbd"/>
    <property type="match status" value="1"/>
</dbReference>
<dbReference type="InterPro" id="IPR046342">
    <property type="entry name" value="CBS_dom_sf"/>
</dbReference>
<dbReference type="SUPFAM" id="SSF81301">
    <property type="entry name" value="Nucleotidyltransferase"/>
    <property type="match status" value="1"/>
</dbReference>
<dbReference type="GO" id="GO:0000166">
    <property type="term" value="F:nucleotide binding"/>
    <property type="evidence" value="ECO:0007669"/>
    <property type="project" value="UniProtKB-KW"/>
</dbReference>
<evidence type="ECO:0000256" key="6">
    <source>
        <dbReference type="ARBA" id="ARBA00022695"/>
    </source>
</evidence>
<feature type="domain" description="CBS" evidence="13">
    <location>
        <begin position="380"/>
        <end position="438"/>
    </location>
</feature>
<dbReference type="InterPro" id="IPR001667">
    <property type="entry name" value="DDH_dom"/>
</dbReference>
<keyword evidence="15" id="KW-1185">Reference proteome</keyword>
<keyword evidence="11" id="KW-0129">CBS domain</keyword>
<dbReference type="GO" id="GO:0016779">
    <property type="term" value="F:nucleotidyltransferase activity"/>
    <property type="evidence" value="ECO:0007669"/>
    <property type="project" value="UniProtKB-KW"/>
</dbReference>
<keyword evidence="9" id="KW-0460">Magnesium</keyword>
<dbReference type="GO" id="GO:0000049">
    <property type="term" value="F:tRNA binding"/>
    <property type="evidence" value="ECO:0007669"/>
    <property type="project" value="UniProtKB-KW"/>
</dbReference>
<keyword evidence="8" id="KW-0547">Nucleotide-binding</keyword>
<evidence type="ECO:0000256" key="1">
    <source>
        <dbReference type="ARBA" id="ARBA00001946"/>
    </source>
</evidence>
<dbReference type="PROSITE" id="PS51371">
    <property type="entry name" value="CBS"/>
    <property type="match status" value="2"/>
</dbReference>
<dbReference type="GO" id="GO:0008033">
    <property type="term" value="P:tRNA processing"/>
    <property type="evidence" value="ECO:0007669"/>
    <property type="project" value="UniProtKB-KW"/>
</dbReference>
<dbReference type="InterPro" id="IPR000644">
    <property type="entry name" value="CBS_dom"/>
</dbReference>
<protein>
    <recommendedName>
        <fullName evidence="13">CBS domain-containing protein</fullName>
    </recommendedName>
</protein>
<dbReference type="InterPro" id="IPR038763">
    <property type="entry name" value="DHH_sf"/>
</dbReference>
<dbReference type="SUPFAM" id="SSF54631">
    <property type="entry name" value="CBS-domain pair"/>
    <property type="match status" value="1"/>
</dbReference>
<dbReference type="Proteomes" id="UP000050430">
    <property type="component" value="Unassembled WGS sequence"/>
</dbReference>
<evidence type="ECO:0000256" key="2">
    <source>
        <dbReference type="ARBA" id="ARBA00007265"/>
    </source>
</evidence>
<dbReference type="STRING" id="229920.ADM99_08730"/>
<dbReference type="PATRIC" id="fig|229920.5.peg.1649"/>
<evidence type="ECO:0000256" key="8">
    <source>
        <dbReference type="ARBA" id="ARBA00022741"/>
    </source>
</evidence>
<dbReference type="InterPro" id="IPR043519">
    <property type="entry name" value="NT_sf"/>
</dbReference>
<dbReference type="SMART" id="SM00116">
    <property type="entry name" value="CBS"/>
    <property type="match status" value="2"/>
</dbReference>
<dbReference type="Gene3D" id="3.10.310.30">
    <property type="match status" value="1"/>
</dbReference>
<comment type="caution">
    <text evidence="14">The sequence shown here is derived from an EMBL/GenBank/DDBJ whole genome shotgun (WGS) entry which is preliminary data.</text>
</comment>
<dbReference type="Gene3D" id="3.30.460.10">
    <property type="entry name" value="Beta Polymerase, domain 2"/>
    <property type="match status" value="1"/>
</dbReference>
<sequence>MQLILTHDQADFDAVGSLLGAALVHEGTIPVLPPRLNRNVRAFLNLYGAELPFVEQQDLSGEVIESIILVDTQSLVTVKGMRRSTHVRVIDHHHQRGDISPGWQISLDKTGACTTLFVEHIHAHNGSLNPIQATLLLLGIYEDSGSLTYASTTSRDIRAAAYLMDQGASLKIAADFLNPPLSAAQRQLYDRLLASAEPRHIHGHTVITVTGHAEDMNEEISSIAHKLRDLLDPDALFVLVTTRDGVRIIARSTSDSIDVARIAREFGGGGHERASAALLHPAGEITPATLQDLLDSTKKQLDALLPTCVQPSIRVRKIMSRKPLLISPGTSTQEAQALMQKYGYEGYPVVNDGRVVGLLTRRAVDRAISHKLNLPTSSLMEAGEVTVSPDDPIETLQDVMTSTGWGQIPVVDPSKKQVIGIVTRTDLLKTLHHGQISLPGHINLAHKLEQSLPPARRALLQIIKQAAEDHHLPIYIVGGYVRDLLLDRSGIDFDIVVEGDAIRLANFLSQEYGGRVVTHSRFGTAKWQIKEIAETLSKQLAESSILNTAEFPDALDFISARTEFYEYPTALPTVERSSIKLDLHRRDFTINTMALRLNGRHHGELYDFWGGLADLRQKRIRVLHSLSFVDDPTRMLRAARFEQRFHFRIESRTLELIKQASDLLRQVSGDRIRHEFNLIFQEDDPPAVFRRLEELNLLESIFPGLHWGKDQTKDWDNLINHLKLTHRKEKTIPAEFCWLVLFHSFNSSQMASICQRLKLPSSFCRILESSANVQSRLPELESLSIVEIVNYLDNQPETALVAGAAFNPDNPGGEIIMKYLTTWRHIHPTINGRNLEKLGIPRGPYYRTILDTLRAAWLNGEIKNKVEENMLLSTLIQRYE</sequence>
<evidence type="ECO:0000256" key="10">
    <source>
        <dbReference type="ARBA" id="ARBA00022884"/>
    </source>
</evidence>
<dbReference type="Pfam" id="PF01743">
    <property type="entry name" value="PolyA_pol"/>
    <property type="match status" value="1"/>
</dbReference>
<dbReference type="InterPro" id="IPR052390">
    <property type="entry name" value="tRNA_nt/polyA_polymerase"/>
</dbReference>
<reference evidence="14 15" key="1">
    <citation type="submission" date="2015-07" db="EMBL/GenBank/DDBJ databases">
        <title>Genome sequence of Leptolinea tardivitalis DSM 16556.</title>
        <authorList>
            <person name="Hemp J."/>
            <person name="Ward L.M."/>
            <person name="Pace L.A."/>
            <person name="Fischer W.W."/>
        </authorList>
    </citation>
    <scope>NUCLEOTIDE SEQUENCE [LARGE SCALE GENOMIC DNA]</scope>
    <source>
        <strain evidence="14 15">YMTK-2</strain>
    </source>
</reference>
<feature type="domain" description="CBS" evidence="13">
    <location>
        <begin position="319"/>
        <end position="376"/>
    </location>
</feature>
<evidence type="ECO:0000256" key="5">
    <source>
        <dbReference type="ARBA" id="ARBA00022694"/>
    </source>
</evidence>
<name>A0A0P6WYI2_9CHLR</name>
<dbReference type="EMBL" id="LGCK01000010">
    <property type="protein sequence ID" value="KPL71565.1"/>
    <property type="molecule type" value="Genomic_DNA"/>
</dbReference>
<evidence type="ECO:0000313" key="15">
    <source>
        <dbReference type="Proteomes" id="UP000050430"/>
    </source>
</evidence>
<dbReference type="AlphaFoldDB" id="A0A0P6WYI2"/>
<keyword evidence="3" id="KW-0820">tRNA-binding</keyword>
<gene>
    <name evidence="14" type="ORF">ADM99_08730</name>
</gene>
<keyword evidence="4 12" id="KW-0808">Transferase</keyword>
<evidence type="ECO:0000256" key="12">
    <source>
        <dbReference type="RuleBase" id="RU003953"/>
    </source>
</evidence>
<evidence type="ECO:0000256" key="9">
    <source>
        <dbReference type="ARBA" id="ARBA00022842"/>
    </source>
</evidence>
<dbReference type="Gene3D" id="3.10.580.10">
    <property type="entry name" value="CBS-domain"/>
    <property type="match status" value="1"/>
</dbReference>
<dbReference type="InterPro" id="IPR002646">
    <property type="entry name" value="PolA_pol_head_dom"/>
</dbReference>
<dbReference type="Gene3D" id="1.10.3090.10">
    <property type="entry name" value="cca-adding enzyme, domain 2"/>
    <property type="match status" value="1"/>
</dbReference>
<dbReference type="Pfam" id="PF01368">
    <property type="entry name" value="DHH"/>
    <property type="match status" value="1"/>
</dbReference>
<dbReference type="OrthoDB" id="9805698at2"/>
<evidence type="ECO:0000256" key="4">
    <source>
        <dbReference type="ARBA" id="ARBA00022679"/>
    </source>
</evidence>
<evidence type="ECO:0000256" key="11">
    <source>
        <dbReference type="PROSITE-ProRule" id="PRU00703"/>
    </source>
</evidence>
<comment type="cofactor">
    <cofactor evidence="1">
        <name>Mg(2+)</name>
        <dbReference type="ChEBI" id="CHEBI:18420"/>
    </cofactor>
</comment>
<accession>A0A0P6WYI2</accession>
<proteinExistence type="inferred from homology"/>
<evidence type="ECO:0000313" key="14">
    <source>
        <dbReference type="EMBL" id="KPL71565.1"/>
    </source>
</evidence>
<dbReference type="SUPFAM" id="SSF64182">
    <property type="entry name" value="DHH phosphoesterases"/>
    <property type="match status" value="1"/>
</dbReference>
<organism evidence="14 15">
    <name type="scientific">Leptolinea tardivitalis</name>
    <dbReference type="NCBI Taxonomy" id="229920"/>
    <lineage>
        <taxon>Bacteria</taxon>
        <taxon>Bacillati</taxon>
        <taxon>Chloroflexota</taxon>
        <taxon>Anaerolineae</taxon>
        <taxon>Anaerolineales</taxon>
        <taxon>Anaerolineaceae</taxon>
        <taxon>Leptolinea</taxon>
    </lineage>
</organism>
<evidence type="ECO:0000256" key="3">
    <source>
        <dbReference type="ARBA" id="ARBA00022555"/>
    </source>
</evidence>
<dbReference type="Pfam" id="PF02272">
    <property type="entry name" value="DHHA1"/>
    <property type="match status" value="1"/>
</dbReference>
<dbReference type="InterPro" id="IPR003156">
    <property type="entry name" value="DHHA1_dom"/>
</dbReference>
<keyword evidence="10 12" id="KW-0694">RNA-binding</keyword>
<evidence type="ECO:0000256" key="7">
    <source>
        <dbReference type="ARBA" id="ARBA00022723"/>
    </source>
</evidence>
<dbReference type="GO" id="GO:0046872">
    <property type="term" value="F:metal ion binding"/>
    <property type="evidence" value="ECO:0007669"/>
    <property type="project" value="UniProtKB-KW"/>
</dbReference>
<keyword evidence="7" id="KW-0479">Metal-binding</keyword>
<dbReference type="PANTHER" id="PTHR47788">
    <property type="entry name" value="POLYA POLYMERASE"/>
    <property type="match status" value="1"/>
</dbReference>
<keyword evidence="5" id="KW-0819">tRNA processing</keyword>
<evidence type="ECO:0000259" key="13">
    <source>
        <dbReference type="PROSITE" id="PS51371"/>
    </source>
</evidence>
<dbReference type="Pfam" id="PF00571">
    <property type="entry name" value="CBS"/>
    <property type="match status" value="2"/>
</dbReference>
<comment type="similarity">
    <text evidence="2 12">Belongs to the tRNA nucleotidyltransferase/poly(A) polymerase family.</text>
</comment>
<dbReference type="RefSeq" id="WP_062420139.1">
    <property type="nucleotide sequence ID" value="NZ_BBYA01000001.1"/>
</dbReference>
<dbReference type="CDD" id="cd05398">
    <property type="entry name" value="NT_ClassII-CCAase"/>
    <property type="match status" value="1"/>
</dbReference>
<dbReference type="InterPro" id="IPR032828">
    <property type="entry name" value="PolyA_RNA-bd"/>
</dbReference>
<dbReference type="Gene3D" id="3.90.1640.10">
    <property type="entry name" value="inorganic pyrophosphatase (n-terminal core)"/>
    <property type="match status" value="1"/>
</dbReference>